<keyword evidence="4" id="KW-1185">Reference proteome</keyword>
<dbReference type="Gene3D" id="3.90.960.10">
    <property type="entry name" value="YbaK/aminoacyl-tRNA synthetase-associated domain"/>
    <property type="match status" value="1"/>
</dbReference>
<evidence type="ECO:0000256" key="1">
    <source>
        <dbReference type="ARBA" id="ARBA00010201"/>
    </source>
</evidence>
<dbReference type="InterPro" id="IPR007214">
    <property type="entry name" value="YbaK/aa-tRNA-synth-assoc-dom"/>
</dbReference>
<dbReference type="RefSeq" id="WP_237380369.1">
    <property type="nucleotide sequence ID" value="NZ_CP071793.1"/>
</dbReference>
<accession>A0A8A4TLW1</accession>
<sequence length="170" mass="18866">MNLFDFLNEHQIGYLRLDHPPVFTCEEARELVPDFDGAETKNLFVKDKKGRHHFLVVVGSDKNVDLKALSKQLGTSSLSLASSDRLKKYLDLEPGSVTVLGLFNDKENAVQIIVDTDLWQASALGCHPLINTSTLVIPRADLARFIEATGHELKVMTLPQLVESEPEPAT</sequence>
<comment type="similarity">
    <text evidence="1">Belongs to the PRORSD1 family.</text>
</comment>
<dbReference type="PANTHER" id="PTHR31423">
    <property type="entry name" value="YBAK DOMAIN-CONTAINING PROTEIN"/>
    <property type="match status" value="1"/>
</dbReference>
<gene>
    <name evidence="3" type="ORF">J3U87_33620</name>
</gene>
<evidence type="ECO:0000259" key="2">
    <source>
        <dbReference type="Pfam" id="PF04073"/>
    </source>
</evidence>
<dbReference type="EMBL" id="CP071793">
    <property type="protein sequence ID" value="QTD50550.1"/>
    <property type="molecule type" value="Genomic_DNA"/>
</dbReference>
<dbReference type="Pfam" id="PF04073">
    <property type="entry name" value="tRNA_edit"/>
    <property type="match status" value="1"/>
</dbReference>
<dbReference type="InterPro" id="IPR036754">
    <property type="entry name" value="YbaK/aa-tRNA-synt-asso_dom_sf"/>
</dbReference>
<dbReference type="SUPFAM" id="SSF55826">
    <property type="entry name" value="YbaK/ProRS associated domain"/>
    <property type="match status" value="1"/>
</dbReference>
<dbReference type="CDD" id="cd04335">
    <property type="entry name" value="PrdX_deacylase"/>
    <property type="match status" value="1"/>
</dbReference>
<dbReference type="AlphaFoldDB" id="A0A8A4TLW1"/>
<dbReference type="PANTHER" id="PTHR31423:SF3">
    <property type="entry name" value="PROLYL-TRNA SYNTHETASE ASSOCIATED DOMAIN-CONTAINING PROTEIN 1-RELATED"/>
    <property type="match status" value="1"/>
</dbReference>
<evidence type="ECO:0000313" key="3">
    <source>
        <dbReference type="EMBL" id="QTD50550.1"/>
    </source>
</evidence>
<dbReference type="Proteomes" id="UP000663929">
    <property type="component" value="Chromosome"/>
</dbReference>
<name>A0A8A4TLW1_SULCO</name>
<proteinExistence type="inferred from homology"/>
<dbReference type="InterPro" id="IPR040285">
    <property type="entry name" value="ProX/PRXD1"/>
</dbReference>
<dbReference type="GO" id="GO:0002161">
    <property type="term" value="F:aminoacyl-tRNA deacylase activity"/>
    <property type="evidence" value="ECO:0007669"/>
    <property type="project" value="InterPro"/>
</dbReference>
<reference evidence="3" key="1">
    <citation type="submission" date="2021-03" db="EMBL/GenBank/DDBJ databases">
        <title>Acanthopleuribacteraceae sp. M133.</title>
        <authorList>
            <person name="Wang G."/>
        </authorList>
    </citation>
    <scope>NUCLEOTIDE SEQUENCE</scope>
    <source>
        <strain evidence="3">M133</strain>
    </source>
</reference>
<dbReference type="KEGG" id="scor:J3U87_33620"/>
<evidence type="ECO:0000313" key="4">
    <source>
        <dbReference type="Proteomes" id="UP000663929"/>
    </source>
</evidence>
<organism evidence="3 4">
    <name type="scientific">Sulfidibacter corallicola</name>
    <dbReference type="NCBI Taxonomy" id="2818388"/>
    <lineage>
        <taxon>Bacteria</taxon>
        <taxon>Pseudomonadati</taxon>
        <taxon>Acidobacteriota</taxon>
        <taxon>Holophagae</taxon>
        <taxon>Acanthopleuribacterales</taxon>
        <taxon>Acanthopleuribacteraceae</taxon>
        <taxon>Sulfidibacter</taxon>
    </lineage>
</organism>
<feature type="domain" description="YbaK/aminoacyl-tRNA synthetase-associated" evidence="2">
    <location>
        <begin position="19"/>
        <end position="145"/>
    </location>
</feature>
<dbReference type="FunFam" id="3.90.960.10:FF:000005">
    <property type="entry name" value="Putative prolyl-tRNA synthetase"/>
    <property type="match status" value="1"/>
</dbReference>
<protein>
    <submittedName>
        <fullName evidence="3">Prolyl-tRNA synthetase associated domain-containing protein</fullName>
    </submittedName>
</protein>